<dbReference type="Proteomes" id="UP000234681">
    <property type="component" value="Chromosome 7"/>
</dbReference>
<dbReference type="SUPFAM" id="SSF57586">
    <property type="entry name" value="TNF receptor-like"/>
    <property type="match status" value="1"/>
</dbReference>
<feature type="region of interest" description="Disordered" evidence="1">
    <location>
        <begin position="46"/>
        <end position="68"/>
    </location>
</feature>
<accession>A6HT50</accession>
<dbReference type="PANTHER" id="PTHR20437">
    <property type="entry name" value="TUMOR NECROSIS FACTOR RECEPTOR SUBFAMILY MEMBER 13/17"/>
    <property type="match status" value="1"/>
</dbReference>
<feature type="compositionally biased region" description="Basic residues" evidence="1">
    <location>
        <begin position="1"/>
        <end position="12"/>
    </location>
</feature>
<gene>
    <name evidence="3" type="ORF">rCG_60144</name>
</gene>
<proteinExistence type="predicted"/>
<dbReference type="GO" id="GO:0038023">
    <property type="term" value="F:signaling receptor activity"/>
    <property type="evidence" value="ECO:0007669"/>
    <property type="project" value="InterPro"/>
</dbReference>
<dbReference type="Pfam" id="PF09256">
    <property type="entry name" value="BaffR-Tall_bind"/>
    <property type="match status" value="1"/>
</dbReference>
<evidence type="ECO:0000256" key="1">
    <source>
        <dbReference type="SAM" id="MobiDB-lite"/>
    </source>
</evidence>
<reference evidence="3 4" key="1">
    <citation type="submission" date="2005-09" db="EMBL/GenBank/DDBJ databases">
        <authorList>
            <person name="Mural R.J."/>
            <person name="Li P.W."/>
            <person name="Adams M.D."/>
            <person name="Amanatides P.G."/>
            <person name="Baden-Tillson H."/>
            <person name="Barnstead M."/>
            <person name="Chin S.H."/>
            <person name="Dew I."/>
            <person name="Evans C.A."/>
            <person name="Ferriera S."/>
            <person name="Flanigan M."/>
            <person name="Fosler C."/>
            <person name="Glodek A."/>
            <person name="Gu Z."/>
            <person name="Holt R.A."/>
            <person name="Jennings D."/>
            <person name="Kraft C.L."/>
            <person name="Lu F."/>
            <person name="Nguyen T."/>
            <person name="Nusskern D.R."/>
            <person name="Pfannkoch C.M."/>
            <person name="Sitter C."/>
            <person name="Sutton G.G."/>
            <person name="Venter J.C."/>
            <person name="Wang Z."/>
            <person name="Woodage T."/>
            <person name="Zheng X.H."/>
            <person name="Zhong F."/>
        </authorList>
    </citation>
    <scope>NUCLEOTIDE SEQUENCE [LARGE SCALE GENOMIC DNA]</scope>
    <source>
        <strain>BN</strain>
        <strain evidence="4">Sprague-Dawley</strain>
    </source>
</reference>
<evidence type="ECO:0000313" key="3">
    <source>
        <dbReference type="EMBL" id="EDM15672.1"/>
    </source>
</evidence>
<dbReference type="AlphaFoldDB" id="A6HT50"/>
<sequence>MGVRRLRVRSRRSRDSPVSTQCNQTECFDPLVRNCVSCELFYTPETRHGKQRHGDRRDLSRGLQPTRRAPLLTLEPSLENVFVPPSETLHASAPNWPPFKEDADNILSCHSIPVPATELGSTELVTTKTAGPEQ</sequence>
<dbReference type="GO" id="GO:0033209">
    <property type="term" value="P:tumor necrosis factor-mediated signaling pathway"/>
    <property type="evidence" value="ECO:0007669"/>
    <property type="project" value="InterPro"/>
</dbReference>
<feature type="region of interest" description="Disordered" evidence="1">
    <location>
        <begin position="1"/>
        <end position="20"/>
    </location>
</feature>
<evidence type="ECO:0000313" key="4">
    <source>
        <dbReference type="Proteomes" id="UP000234681"/>
    </source>
</evidence>
<dbReference type="PANTHER" id="PTHR20437:SF2">
    <property type="entry name" value="TUMOR NECROSIS FACTOR RECEPTOR SUPERFAMILY MEMBER 13C"/>
    <property type="match status" value="1"/>
</dbReference>
<name>A6HT50_RAT</name>
<dbReference type="InterPro" id="IPR043521">
    <property type="entry name" value="TNFR_13C/17"/>
</dbReference>
<evidence type="ECO:0000259" key="2">
    <source>
        <dbReference type="Pfam" id="PF09256"/>
    </source>
</evidence>
<protein>
    <submittedName>
        <fullName evidence="3">RCG60144</fullName>
    </submittedName>
</protein>
<feature type="domain" description="Tumour necrosis factor receptor 13C TALL-1 binding" evidence="2">
    <location>
        <begin position="20"/>
        <end position="48"/>
    </location>
</feature>
<dbReference type="EMBL" id="CH473950">
    <property type="protein sequence ID" value="EDM15672.1"/>
    <property type="molecule type" value="Genomic_DNA"/>
</dbReference>
<dbReference type="InterPro" id="IPR015336">
    <property type="entry name" value="TNFR_13C_TALL-1-bd"/>
</dbReference>
<organism evidence="3 4">
    <name type="scientific">Rattus norvegicus</name>
    <name type="common">Rat</name>
    <dbReference type="NCBI Taxonomy" id="10116"/>
    <lineage>
        <taxon>Eukaryota</taxon>
        <taxon>Metazoa</taxon>
        <taxon>Chordata</taxon>
        <taxon>Craniata</taxon>
        <taxon>Vertebrata</taxon>
        <taxon>Euteleostomi</taxon>
        <taxon>Mammalia</taxon>
        <taxon>Eutheria</taxon>
        <taxon>Euarchontoglires</taxon>
        <taxon>Glires</taxon>
        <taxon>Rodentia</taxon>
        <taxon>Myomorpha</taxon>
        <taxon>Muroidea</taxon>
        <taxon>Muridae</taxon>
        <taxon>Murinae</taxon>
        <taxon>Rattus</taxon>
    </lineage>
</organism>